<dbReference type="EMBL" id="CM042035">
    <property type="protein sequence ID" value="KAI3754382.1"/>
    <property type="molecule type" value="Genomic_DNA"/>
</dbReference>
<comment type="caution">
    <text evidence="1">The sequence shown here is derived from an EMBL/GenBank/DDBJ whole genome shotgun (WGS) entry which is preliminary data.</text>
</comment>
<dbReference type="Proteomes" id="UP001056120">
    <property type="component" value="Linkage Group LG18"/>
</dbReference>
<name>A0ACB9E6D6_9ASTR</name>
<accession>A0ACB9E6D6</accession>
<reference evidence="1 2" key="2">
    <citation type="journal article" date="2022" name="Mol. Ecol. Resour.">
        <title>The genomes of chicory, endive, great burdock and yacon provide insights into Asteraceae paleo-polyploidization history and plant inulin production.</title>
        <authorList>
            <person name="Fan W."/>
            <person name="Wang S."/>
            <person name="Wang H."/>
            <person name="Wang A."/>
            <person name="Jiang F."/>
            <person name="Liu H."/>
            <person name="Zhao H."/>
            <person name="Xu D."/>
            <person name="Zhang Y."/>
        </authorList>
    </citation>
    <scope>NUCLEOTIDE SEQUENCE [LARGE SCALE GENOMIC DNA]</scope>
    <source>
        <strain evidence="2">cv. Yunnan</strain>
        <tissue evidence="1">Leaves</tissue>
    </source>
</reference>
<gene>
    <name evidence="1" type="ORF">L1987_54165</name>
</gene>
<reference evidence="2" key="1">
    <citation type="journal article" date="2022" name="Mol. Ecol. Resour.">
        <title>The genomes of chicory, endive, great burdock and yacon provide insights into Asteraceae palaeo-polyploidization history and plant inulin production.</title>
        <authorList>
            <person name="Fan W."/>
            <person name="Wang S."/>
            <person name="Wang H."/>
            <person name="Wang A."/>
            <person name="Jiang F."/>
            <person name="Liu H."/>
            <person name="Zhao H."/>
            <person name="Xu D."/>
            <person name="Zhang Y."/>
        </authorList>
    </citation>
    <scope>NUCLEOTIDE SEQUENCE [LARGE SCALE GENOMIC DNA]</scope>
    <source>
        <strain evidence="2">cv. Yunnan</strain>
    </source>
</reference>
<protein>
    <submittedName>
        <fullName evidence="1">Uncharacterized protein</fullName>
    </submittedName>
</protein>
<sequence length="113" mass="13107">MVDWWTWSTVTADSPYHVVMVRIRVEMHIVKNLKDLAEQLGDVDQLIFESRLVRGLPREFSVVGTIINQSALSWDTTFGMLQLEQLRQNIEQPEWKPTELQLRNSVRVLGKSG</sequence>
<evidence type="ECO:0000313" key="2">
    <source>
        <dbReference type="Proteomes" id="UP001056120"/>
    </source>
</evidence>
<evidence type="ECO:0000313" key="1">
    <source>
        <dbReference type="EMBL" id="KAI3754382.1"/>
    </source>
</evidence>
<proteinExistence type="predicted"/>
<keyword evidence="2" id="KW-1185">Reference proteome</keyword>
<organism evidence="1 2">
    <name type="scientific">Smallanthus sonchifolius</name>
    <dbReference type="NCBI Taxonomy" id="185202"/>
    <lineage>
        <taxon>Eukaryota</taxon>
        <taxon>Viridiplantae</taxon>
        <taxon>Streptophyta</taxon>
        <taxon>Embryophyta</taxon>
        <taxon>Tracheophyta</taxon>
        <taxon>Spermatophyta</taxon>
        <taxon>Magnoliopsida</taxon>
        <taxon>eudicotyledons</taxon>
        <taxon>Gunneridae</taxon>
        <taxon>Pentapetalae</taxon>
        <taxon>asterids</taxon>
        <taxon>campanulids</taxon>
        <taxon>Asterales</taxon>
        <taxon>Asteraceae</taxon>
        <taxon>Asteroideae</taxon>
        <taxon>Heliantheae alliance</taxon>
        <taxon>Millerieae</taxon>
        <taxon>Smallanthus</taxon>
    </lineage>
</organism>